<evidence type="ECO:0000256" key="10">
    <source>
        <dbReference type="ARBA" id="ARBA00022840"/>
    </source>
</evidence>
<dbReference type="UniPathway" id="UPA00109">
    <property type="reaction ID" value="UER00182"/>
</dbReference>
<comment type="catalytic activity">
    <reaction evidence="14">
        <text>beta-D-fructose 6-phosphate + ATP = beta-D-fructose 1,6-bisphosphate + ADP + H(+)</text>
        <dbReference type="Rhea" id="RHEA:16109"/>
        <dbReference type="ChEBI" id="CHEBI:15378"/>
        <dbReference type="ChEBI" id="CHEBI:30616"/>
        <dbReference type="ChEBI" id="CHEBI:32966"/>
        <dbReference type="ChEBI" id="CHEBI:57634"/>
        <dbReference type="ChEBI" id="CHEBI:456216"/>
        <dbReference type="EC" id="2.7.1.11"/>
    </reaction>
</comment>
<comment type="subcellular location">
    <subcellularLocation>
        <location evidence="2">Cytoplasm</location>
    </subcellularLocation>
</comment>
<dbReference type="PANTHER" id="PTHR13697:SF4">
    <property type="entry name" value="ATP-DEPENDENT 6-PHOSPHOFRUCTOKINASE"/>
    <property type="match status" value="1"/>
</dbReference>
<comment type="similarity">
    <text evidence="13">Belongs to the phosphofructokinase type A (PFKA) family.</text>
</comment>
<keyword evidence="10" id="KW-0067">ATP-binding</keyword>
<dbReference type="GO" id="GO:0005945">
    <property type="term" value="C:6-phosphofructokinase complex"/>
    <property type="evidence" value="ECO:0007669"/>
    <property type="project" value="TreeGrafter"/>
</dbReference>
<protein>
    <recommendedName>
        <fullName evidence="4">6-phosphofructokinase</fullName>
        <ecNumber evidence="4">2.7.1.11</ecNumber>
    </recommendedName>
</protein>
<dbReference type="InterPro" id="IPR000023">
    <property type="entry name" value="Phosphofructokinase_dom"/>
</dbReference>
<dbReference type="EC" id="2.7.1.11" evidence="4"/>
<dbReference type="GO" id="GO:0070095">
    <property type="term" value="F:fructose-6-phosphate binding"/>
    <property type="evidence" value="ECO:0007669"/>
    <property type="project" value="TreeGrafter"/>
</dbReference>
<dbReference type="InterPro" id="IPR022953">
    <property type="entry name" value="ATP_PFK"/>
</dbReference>
<keyword evidence="7" id="KW-0479">Metal-binding</keyword>
<dbReference type="GO" id="GO:0005524">
    <property type="term" value="F:ATP binding"/>
    <property type="evidence" value="ECO:0007669"/>
    <property type="project" value="UniProtKB-KW"/>
</dbReference>
<reference evidence="16 17" key="1">
    <citation type="submission" date="2014-12" db="EMBL/GenBank/DDBJ databases">
        <title>Genome assembly of Enhygromyxa salina DSM 15201.</title>
        <authorList>
            <person name="Sharma G."/>
            <person name="Subramanian S."/>
        </authorList>
    </citation>
    <scope>NUCLEOTIDE SEQUENCE [LARGE SCALE GENOMIC DNA]</scope>
    <source>
        <strain evidence="16 17">DSM 15201</strain>
    </source>
</reference>
<evidence type="ECO:0000256" key="8">
    <source>
        <dbReference type="ARBA" id="ARBA00022741"/>
    </source>
</evidence>
<keyword evidence="11" id="KW-0460">Magnesium</keyword>
<evidence type="ECO:0000256" key="3">
    <source>
        <dbReference type="ARBA" id="ARBA00004679"/>
    </source>
</evidence>
<organism evidence="16 17">
    <name type="scientific">Enhygromyxa salina</name>
    <dbReference type="NCBI Taxonomy" id="215803"/>
    <lineage>
        <taxon>Bacteria</taxon>
        <taxon>Pseudomonadati</taxon>
        <taxon>Myxococcota</taxon>
        <taxon>Polyangia</taxon>
        <taxon>Nannocystales</taxon>
        <taxon>Nannocystaceae</taxon>
        <taxon>Enhygromyxa</taxon>
    </lineage>
</organism>
<comment type="cofactor">
    <cofactor evidence="1">
        <name>Mg(2+)</name>
        <dbReference type="ChEBI" id="CHEBI:18420"/>
    </cofactor>
</comment>
<dbReference type="InterPro" id="IPR035966">
    <property type="entry name" value="PKF_sf"/>
</dbReference>
<dbReference type="GO" id="GO:0030388">
    <property type="term" value="P:fructose 1,6-bisphosphate metabolic process"/>
    <property type="evidence" value="ECO:0007669"/>
    <property type="project" value="TreeGrafter"/>
</dbReference>
<dbReference type="GO" id="GO:0046872">
    <property type="term" value="F:metal ion binding"/>
    <property type="evidence" value="ECO:0007669"/>
    <property type="project" value="UniProtKB-KW"/>
</dbReference>
<evidence type="ECO:0000313" key="17">
    <source>
        <dbReference type="Proteomes" id="UP000031599"/>
    </source>
</evidence>
<dbReference type="PRINTS" id="PR00476">
    <property type="entry name" value="PHFRCTKINASE"/>
</dbReference>
<comment type="caution">
    <text evidence="16">The sequence shown here is derived from an EMBL/GenBank/DDBJ whole genome shotgun (WGS) entry which is preliminary data.</text>
</comment>
<evidence type="ECO:0000256" key="4">
    <source>
        <dbReference type="ARBA" id="ARBA00012055"/>
    </source>
</evidence>
<dbReference type="PIRSF" id="PIRSF000532">
    <property type="entry name" value="ATP_PFK_prok"/>
    <property type="match status" value="1"/>
</dbReference>
<dbReference type="AlphaFoldDB" id="A0A0C2A2H4"/>
<sequence length="351" mass="37414">MNAAVRAATLVATAAGWEVYGVRHGYQGLIADELEPLGPRDVQRIVREGGTMLGSARCKAFHEQATRDRARAVLAARGISGLVVIGGNGSLAGALALSDPDEAGEHAPRVVGIPASIDNDLALTSLSIGADTAMNTIVEACDKIADTASAHDRTFLVEVMGRECGYLAMTSAVAAGADLVLFPEAERSDEELVADVVRAVAAVRKRAVRDRRVIAITAEGVRLPTTELKRRVDEELARRGDPEHPVETRVTVLGHVVRGGRPSAFDRLLGSRLANVAVRALIAGRTRVMVAWLPPSELPAEIATRSADDPYCFVVDLPAVLRATEQLLDGEGELAQWRKAVFNQLETVLTL</sequence>
<dbReference type="GO" id="GO:0003872">
    <property type="term" value="F:6-phosphofructokinase activity"/>
    <property type="evidence" value="ECO:0007669"/>
    <property type="project" value="UniProtKB-EC"/>
</dbReference>
<dbReference type="NCBIfam" id="NF002872">
    <property type="entry name" value="PRK03202.1"/>
    <property type="match status" value="1"/>
</dbReference>
<dbReference type="GO" id="GO:0006002">
    <property type="term" value="P:fructose 6-phosphate metabolic process"/>
    <property type="evidence" value="ECO:0007669"/>
    <property type="project" value="InterPro"/>
</dbReference>
<evidence type="ECO:0000256" key="14">
    <source>
        <dbReference type="ARBA" id="ARBA00048070"/>
    </source>
</evidence>
<dbReference type="Gene3D" id="3.40.50.460">
    <property type="entry name" value="Phosphofructokinase domain"/>
    <property type="match status" value="1"/>
</dbReference>
<dbReference type="Proteomes" id="UP000031599">
    <property type="component" value="Unassembled WGS sequence"/>
</dbReference>
<evidence type="ECO:0000256" key="6">
    <source>
        <dbReference type="ARBA" id="ARBA00022679"/>
    </source>
</evidence>
<accession>A0A0C2A2H4</accession>
<evidence type="ECO:0000256" key="2">
    <source>
        <dbReference type="ARBA" id="ARBA00004496"/>
    </source>
</evidence>
<keyword evidence="5" id="KW-0963">Cytoplasm</keyword>
<dbReference type="EMBL" id="JMCC02000022">
    <property type="protein sequence ID" value="KIG17593.1"/>
    <property type="molecule type" value="Genomic_DNA"/>
</dbReference>
<proteinExistence type="inferred from homology"/>
<feature type="domain" description="Phosphofructokinase" evidence="15">
    <location>
        <begin position="1"/>
        <end position="281"/>
    </location>
</feature>
<dbReference type="Gene3D" id="3.40.50.450">
    <property type="match status" value="1"/>
</dbReference>
<evidence type="ECO:0000256" key="1">
    <source>
        <dbReference type="ARBA" id="ARBA00001946"/>
    </source>
</evidence>
<keyword evidence="12" id="KW-0324">Glycolysis</keyword>
<comment type="pathway">
    <text evidence="3">Carbohydrate degradation; glycolysis; D-glyceraldehyde 3-phosphate and glycerone phosphate from D-glucose: step 3/4.</text>
</comment>
<evidence type="ECO:0000256" key="7">
    <source>
        <dbReference type="ARBA" id="ARBA00022723"/>
    </source>
</evidence>
<dbReference type="SUPFAM" id="SSF53784">
    <property type="entry name" value="Phosphofructokinase"/>
    <property type="match status" value="1"/>
</dbReference>
<dbReference type="GO" id="GO:0061621">
    <property type="term" value="P:canonical glycolysis"/>
    <property type="evidence" value="ECO:0007669"/>
    <property type="project" value="TreeGrafter"/>
</dbReference>
<dbReference type="GO" id="GO:0042802">
    <property type="term" value="F:identical protein binding"/>
    <property type="evidence" value="ECO:0007669"/>
    <property type="project" value="TreeGrafter"/>
</dbReference>
<dbReference type="GO" id="GO:0048029">
    <property type="term" value="F:monosaccharide binding"/>
    <property type="evidence" value="ECO:0007669"/>
    <property type="project" value="TreeGrafter"/>
</dbReference>
<evidence type="ECO:0000256" key="12">
    <source>
        <dbReference type="ARBA" id="ARBA00023152"/>
    </source>
</evidence>
<dbReference type="FunFam" id="3.40.50.460:FF:000002">
    <property type="entry name" value="ATP-dependent 6-phosphofructokinase"/>
    <property type="match status" value="1"/>
</dbReference>
<evidence type="ECO:0000256" key="5">
    <source>
        <dbReference type="ARBA" id="ARBA00022490"/>
    </source>
</evidence>
<dbReference type="InterPro" id="IPR012003">
    <property type="entry name" value="ATP_PFK_prok-type"/>
</dbReference>
<name>A0A0C2A2H4_9BACT</name>
<dbReference type="Pfam" id="PF00365">
    <property type="entry name" value="PFK"/>
    <property type="match status" value="1"/>
</dbReference>
<evidence type="ECO:0000256" key="13">
    <source>
        <dbReference type="ARBA" id="ARBA00038478"/>
    </source>
</evidence>
<evidence type="ECO:0000259" key="15">
    <source>
        <dbReference type="Pfam" id="PF00365"/>
    </source>
</evidence>
<keyword evidence="6" id="KW-0808">Transferase</keyword>
<dbReference type="GO" id="GO:0016208">
    <property type="term" value="F:AMP binding"/>
    <property type="evidence" value="ECO:0007669"/>
    <property type="project" value="TreeGrafter"/>
</dbReference>
<evidence type="ECO:0000256" key="9">
    <source>
        <dbReference type="ARBA" id="ARBA00022777"/>
    </source>
</evidence>
<evidence type="ECO:0000256" key="11">
    <source>
        <dbReference type="ARBA" id="ARBA00022842"/>
    </source>
</evidence>
<dbReference type="PANTHER" id="PTHR13697">
    <property type="entry name" value="PHOSPHOFRUCTOKINASE"/>
    <property type="match status" value="1"/>
</dbReference>
<keyword evidence="8" id="KW-0547">Nucleotide-binding</keyword>
<evidence type="ECO:0000313" key="16">
    <source>
        <dbReference type="EMBL" id="KIG17593.1"/>
    </source>
</evidence>
<keyword evidence="9 16" id="KW-0418">Kinase</keyword>
<gene>
    <name evidence="16" type="ORF">DB30_03074</name>
</gene>